<organism evidence="2 3">
    <name type="scientific">Actinoplanes aureus</name>
    <dbReference type="NCBI Taxonomy" id="2792083"/>
    <lineage>
        <taxon>Bacteria</taxon>
        <taxon>Bacillati</taxon>
        <taxon>Actinomycetota</taxon>
        <taxon>Actinomycetes</taxon>
        <taxon>Micromonosporales</taxon>
        <taxon>Micromonosporaceae</taxon>
        <taxon>Actinoplanes</taxon>
    </lineage>
</organism>
<reference evidence="2" key="1">
    <citation type="submission" date="2020-11" db="EMBL/GenBank/DDBJ databases">
        <title>Isolation and identification of active actinomycetes.</title>
        <authorList>
            <person name="Sun X."/>
        </authorList>
    </citation>
    <scope>NUCLEOTIDE SEQUENCE</scope>
    <source>
        <strain evidence="2">NEAU-A11</strain>
    </source>
</reference>
<name>A0A931C9J3_9ACTN</name>
<dbReference type="RefSeq" id="WP_196417723.1">
    <property type="nucleotide sequence ID" value="NZ_JADQTO010000017.1"/>
</dbReference>
<feature type="domain" description="Zinc finger CGNR" evidence="1">
    <location>
        <begin position="147"/>
        <end position="191"/>
    </location>
</feature>
<dbReference type="InterPro" id="IPR010852">
    <property type="entry name" value="ABATE"/>
</dbReference>
<sequence>MGFPSLYGGLTCLDFANTVDGRALPEPEEHLHDYADLVRWAAYADLLDTETAHHLALLAKARPQAAAASYTAALRLREATFRLCAAPPAANDLALIQQGYAEAMSTATLTPAGTHYTWTLAGDHLDRAWWPAAVSAVELLTTDRLARVKVCASSGGCDGLFLDISKNGSRRWCDMGTCGVEAKISRQTARRRAARRTTP</sequence>
<dbReference type="SUPFAM" id="SSF160904">
    <property type="entry name" value="Jann2411-like"/>
    <property type="match status" value="1"/>
</dbReference>
<dbReference type="Pfam" id="PF11706">
    <property type="entry name" value="zf-CGNR"/>
    <property type="match status" value="1"/>
</dbReference>
<dbReference type="InterPro" id="IPR021005">
    <property type="entry name" value="Znf_CGNR"/>
</dbReference>
<evidence type="ECO:0000313" key="3">
    <source>
        <dbReference type="Proteomes" id="UP000598146"/>
    </source>
</evidence>
<dbReference type="Gene3D" id="1.10.3300.10">
    <property type="entry name" value="Jann2411-like domain"/>
    <property type="match status" value="1"/>
</dbReference>
<dbReference type="EMBL" id="JADQTO010000017">
    <property type="protein sequence ID" value="MBG0565959.1"/>
    <property type="molecule type" value="Genomic_DNA"/>
</dbReference>
<gene>
    <name evidence="2" type="ORF">I4J89_31380</name>
</gene>
<dbReference type="PANTHER" id="PTHR35525">
    <property type="entry name" value="BLL6575 PROTEIN"/>
    <property type="match status" value="1"/>
</dbReference>
<comment type="caution">
    <text evidence="2">The sequence shown here is derived from an EMBL/GenBank/DDBJ whole genome shotgun (WGS) entry which is preliminary data.</text>
</comment>
<proteinExistence type="predicted"/>
<dbReference type="Pfam" id="PF07336">
    <property type="entry name" value="ABATE"/>
    <property type="match status" value="1"/>
</dbReference>
<keyword evidence="3" id="KW-1185">Reference proteome</keyword>
<evidence type="ECO:0000313" key="2">
    <source>
        <dbReference type="EMBL" id="MBG0565959.1"/>
    </source>
</evidence>
<accession>A0A931C9J3</accession>
<evidence type="ECO:0000259" key="1">
    <source>
        <dbReference type="Pfam" id="PF11706"/>
    </source>
</evidence>
<dbReference type="Proteomes" id="UP000598146">
    <property type="component" value="Unassembled WGS sequence"/>
</dbReference>
<dbReference type="AlphaFoldDB" id="A0A931C9J3"/>
<dbReference type="InterPro" id="IPR023286">
    <property type="entry name" value="ABATE_dom_sf"/>
</dbReference>
<dbReference type="PANTHER" id="PTHR35525:SF3">
    <property type="entry name" value="BLL6575 PROTEIN"/>
    <property type="match status" value="1"/>
</dbReference>
<protein>
    <submittedName>
        <fullName evidence="2">ABATE domain-containing protein</fullName>
    </submittedName>
</protein>